<accession>A0AAV7RNU0</accession>
<dbReference type="Proteomes" id="UP001066276">
    <property type="component" value="Chromosome 5"/>
</dbReference>
<proteinExistence type="predicted"/>
<sequence length="282" mass="30522">MAWGCKRRSGVLPPAPAALAARAQTGWVKRTEQQEYATEESLLGRDGACLPAFGLHYWQILTSSRRPPGSEQETAPSLLLPRSFFVLCAPPGRQHSPSTEYGTPNVPRGKEAGRAPQLRAPRVTCLLEVRRYQPRLAWSSRSFLLLFWRRRGVSAGPLVATVGRQWTGPQKDLPIQKPCLTPGGSLRHPPAPATRAETADGHEKQQVLAGGRADVAEVSLLGREGGDEDEGARGFGREDVAVARSWTASAIKAEAPSPSRRLFSAASSRPLLGHKRTDGLGM</sequence>
<evidence type="ECO:0000313" key="3">
    <source>
        <dbReference type="Proteomes" id="UP001066276"/>
    </source>
</evidence>
<organism evidence="2 3">
    <name type="scientific">Pleurodeles waltl</name>
    <name type="common">Iberian ribbed newt</name>
    <dbReference type="NCBI Taxonomy" id="8319"/>
    <lineage>
        <taxon>Eukaryota</taxon>
        <taxon>Metazoa</taxon>
        <taxon>Chordata</taxon>
        <taxon>Craniata</taxon>
        <taxon>Vertebrata</taxon>
        <taxon>Euteleostomi</taxon>
        <taxon>Amphibia</taxon>
        <taxon>Batrachia</taxon>
        <taxon>Caudata</taxon>
        <taxon>Salamandroidea</taxon>
        <taxon>Salamandridae</taxon>
        <taxon>Pleurodelinae</taxon>
        <taxon>Pleurodeles</taxon>
    </lineage>
</organism>
<reference evidence="2" key="1">
    <citation type="journal article" date="2022" name="bioRxiv">
        <title>Sequencing and chromosome-scale assembly of the giantPleurodeles waltlgenome.</title>
        <authorList>
            <person name="Brown T."/>
            <person name="Elewa A."/>
            <person name="Iarovenko S."/>
            <person name="Subramanian E."/>
            <person name="Araus A.J."/>
            <person name="Petzold A."/>
            <person name="Susuki M."/>
            <person name="Suzuki K.-i.T."/>
            <person name="Hayashi T."/>
            <person name="Toyoda A."/>
            <person name="Oliveira C."/>
            <person name="Osipova E."/>
            <person name="Leigh N.D."/>
            <person name="Simon A."/>
            <person name="Yun M.H."/>
        </authorList>
    </citation>
    <scope>NUCLEOTIDE SEQUENCE</scope>
    <source>
        <strain evidence="2">20211129_DDA</strain>
        <tissue evidence="2">Liver</tissue>
    </source>
</reference>
<evidence type="ECO:0000313" key="2">
    <source>
        <dbReference type="EMBL" id="KAJ1153623.1"/>
    </source>
</evidence>
<name>A0AAV7RNU0_PLEWA</name>
<dbReference type="EMBL" id="JANPWB010000009">
    <property type="protein sequence ID" value="KAJ1153623.1"/>
    <property type="molecule type" value="Genomic_DNA"/>
</dbReference>
<dbReference type="AlphaFoldDB" id="A0AAV7RNU0"/>
<evidence type="ECO:0000256" key="1">
    <source>
        <dbReference type="SAM" id="MobiDB-lite"/>
    </source>
</evidence>
<feature type="region of interest" description="Disordered" evidence="1">
    <location>
        <begin position="179"/>
        <end position="202"/>
    </location>
</feature>
<keyword evidence="3" id="KW-1185">Reference proteome</keyword>
<comment type="caution">
    <text evidence="2">The sequence shown here is derived from an EMBL/GenBank/DDBJ whole genome shotgun (WGS) entry which is preliminary data.</text>
</comment>
<gene>
    <name evidence="2" type="ORF">NDU88_006382</name>
</gene>
<feature type="region of interest" description="Disordered" evidence="1">
    <location>
        <begin position="253"/>
        <end position="282"/>
    </location>
</feature>
<feature type="region of interest" description="Disordered" evidence="1">
    <location>
        <begin position="93"/>
        <end position="114"/>
    </location>
</feature>
<protein>
    <submittedName>
        <fullName evidence="2">Uncharacterized protein</fullName>
    </submittedName>
</protein>